<name>I7MJU6_TETTS</name>
<feature type="transmembrane region" description="Helical" evidence="11">
    <location>
        <begin position="1391"/>
        <end position="1420"/>
    </location>
</feature>
<gene>
    <name evidence="13" type="ORF">TTHERM_00647460</name>
</gene>
<evidence type="ECO:0000313" key="13">
    <source>
        <dbReference type="EMBL" id="EAS07213.2"/>
    </source>
</evidence>
<dbReference type="InterPro" id="IPR018488">
    <property type="entry name" value="cNMP-bd_CS"/>
</dbReference>
<dbReference type="Pfam" id="PF00027">
    <property type="entry name" value="cNMP_binding"/>
    <property type="match status" value="2"/>
</dbReference>
<dbReference type="InterPro" id="IPR000595">
    <property type="entry name" value="cNMP-bd_dom"/>
</dbReference>
<feature type="transmembrane region" description="Helical" evidence="11">
    <location>
        <begin position="2048"/>
        <end position="2069"/>
    </location>
</feature>
<feature type="coiled-coil region" evidence="9">
    <location>
        <begin position="1010"/>
        <end position="1040"/>
    </location>
</feature>
<feature type="domain" description="Cyclic nucleotide-binding" evidence="12">
    <location>
        <begin position="1735"/>
        <end position="1796"/>
    </location>
</feature>
<evidence type="ECO:0000256" key="11">
    <source>
        <dbReference type="SAM" id="Phobius"/>
    </source>
</evidence>
<evidence type="ECO:0000256" key="5">
    <source>
        <dbReference type="ARBA" id="ARBA00023065"/>
    </source>
</evidence>
<keyword evidence="6 11" id="KW-0472">Membrane</keyword>
<keyword evidence="7" id="KW-1071">Ligand-gated ion channel</keyword>
<dbReference type="EMBL" id="GG662245">
    <property type="protein sequence ID" value="EAS07213.2"/>
    <property type="molecule type" value="Genomic_DNA"/>
</dbReference>
<dbReference type="PROSITE" id="PS00888">
    <property type="entry name" value="CNMP_BINDING_1"/>
    <property type="match status" value="1"/>
</dbReference>
<keyword evidence="4 11" id="KW-1133">Transmembrane helix</keyword>
<dbReference type="GeneID" id="7842086"/>
<evidence type="ECO:0000256" key="6">
    <source>
        <dbReference type="ARBA" id="ARBA00023136"/>
    </source>
</evidence>
<feature type="region of interest" description="Disordered" evidence="10">
    <location>
        <begin position="2650"/>
        <end position="2670"/>
    </location>
</feature>
<keyword evidence="3 11" id="KW-0812">Transmembrane</keyword>
<dbReference type="PANTHER" id="PTHR45638">
    <property type="entry name" value="CYCLIC NUCLEOTIDE-GATED CATION CHANNEL SUBUNIT A"/>
    <property type="match status" value="1"/>
</dbReference>
<keyword evidence="2" id="KW-0813">Transport</keyword>
<feature type="transmembrane region" description="Helical" evidence="11">
    <location>
        <begin position="1624"/>
        <end position="1648"/>
    </location>
</feature>
<feature type="transmembrane region" description="Helical" evidence="11">
    <location>
        <begin position="2269"/>
        <end position="2290"/>
    </location>
</feature>
<evidence type="ECO:0000256" key="10">
    <source>
        <dbReference type="SAM" id="MobiDB-lite"/>
    </source>
</evidence>
<feature type="transmembrane region" description="Helical" evidence="11">
    <location>
        <begin position="1504"/>
        <end position="1521"/>
    </location>
</feature>
<dbReference type="OrthoDB" id="421831at2759"/>
<organism evidence="13 14">
    <name type="scientific">Tetrahymena thermophila (strain SB210)</name>
    <dbReference type="NCBI Taxonomy" id="312017"/>
    <lineage>
        <taxon>Eukaryota</taxon>
        <taxon>Sar</taxon>
        <taxon>Alveolata</taxon>
        <taxon>Ciliophora</taxon>
        <taxon>Intramacronucleata</taxon>
        <taxon>Oligohymenophorea</taxon>
        <taxon>Hymenostomatida</taxon>
        <taxon>Tetrahymenina</taxon>
        <taxon>Tetrahymenidae</taxon>
        <taxon>Tetrahymena</taxon>
    </lineage>
</organism>
<keyword evidence="14" id="KW-1185">Reference proteome</keyword>
<evidence type="ECO:0000256" key="7">
    <source>
        <dbReference type="ARBA" id="ARBA00023286"/>
    </source>
</evidence>
<dbReference type="CDD" id="cd00038">
    <property type="entry name" value="CAP_ED"/>
    <property type="match status" value="2"/>
</dbReference>
<dbReference type="Proteomes" id="UP000009168">
    <property type="component" value="Unassembled WGS sequence"/>
</dbReference>
<dbReference type="RefSeq" id="XP_001027455.2">
    <property type="nucleotide sequence ID" value="XM_001027455.2"/>
</dbReference>
<feature type="domain" description="Cyclic nucleotide-binding" evidence="12">
    <location>
        <begin position="2378"/>
        <end position="2496"/>
    </location>
</feature>
<feature type="transmembrane region" description="Helical" evidence="11">
    <location>
        <begin position="521"/>
        <end position="540"/>
    </location>
</feature>
<dbReference type="InterPro" id="IPR018490">
    <property type="entry name" value="cNMP-bd_dom_sf"/>
</dbReference>
<protein>
    <submittedName>
        <fullName evidence="13">Cyclic nucleotide-binding domain protein</fullName>
    </submittedName>
</protein>
<evidence type="ECO:0000256" key="4">
    <source>
        <dbReference type="ARBA" id="ARBA00022989"/>
    </source>
</evidence>
<feature type="domain" description="Cyclic nucleotide-binding" evidence="12">
    <location>
        <begin position="134"/>
        <end position="234"/>
    </location>
</feature>
<dbReference type="KEGG" id="tet:TTHERM_00647460"/>
<feature type="domain" description="Cyclic nucleotide-binding" evidence="12">
    <location>
        <begin position="720"/>
        <end position="814"/>
    </location>
</feature>
<sequence>MKYVIGLEWTVEAMVGSSFGDVYPSTEGEIFLTIVSMVTGGIFYCKIFSDFSSLLKISQQTKMEIWEKQEQVYLFANKKQVSQKIYDKIQHFYNNFEDGQKIINYYSIIKELPTQLQQEVALDINGELISNVQIFNLGSPQFVLKMIKKLHPKVAVKDDYIIKIGEIAEEFYIISKGKVEMLGGDKKTVNRILESGSYFGEVGILLNQYRTCYVRAQTDCILMCIKKEDFLQLLNQFPQVKDFLKKVSQQRFATTNYENFSAQYLPQSSFKQENISQQHVQLKQNFFNSNQNNLLLQRRKKLPFIGLRQCDDSQSHIQNEQTEEIQNQQQQIQSSAEIIFTEESIHQSFDNQNLKRKIQKIQQRSDLKVLILNENILIFWVLILLTVLTYNLFYSIYSICFNDDFDSDLAIVFEVISFVTNLFDSILFSKLSTFSKKDNDFILNNKKIFFQYLNQELFFDVLSTVPFSNIYQLICGSLNVKNDTSLVRLLRFLRLIKFRRYCQYLIILQDQYKIQFKYNSFLTLAYLYFFMNHLNAGIMYRICKFEYDNADTSSLGFQMNNYSIQQEIPFMVKNVYVNFLYWSFCVSTQGAYGDIWAMTSIEKTYQDIANIIFKIYFCYLFAHVSLITEVKKSMLALHLEELDSLKQWSKLIGLYSNIKGRIRKFYNYKWMKQKGIEDNQIQDSLLPENIKEQIIKKGMRFIVELINPQDNPFQGGAITQFLKQFEKILVPRGEFVFQKGDLAQEMYFIEEGIIQIVKFNDDLKEEILGEIYKNSYFGGLEFINKVPTLRKVSVRAKTNACLYMLKMQSYIDIVQEYPFCKLFIENLFPFMNKKEKKILQDSLTQINVEESSQQNLSSYNKRKKSLQSQNIFLHNSSNVVDQSNDQQNILKRLNESQKRLKIKVIKQENLVVLNQHIIYKNNENSNQEILIYNEMIGSIIQTKLLYEKMYPLATQDQIKQQNNNQIQVVDGRNDCGGNNDENNNNNHQIESLTHLQSPQGNIFSRISTKSKIFQSTIAQLENQIEDLVQKNQLLQQQQNKKRVSLFQFDESNNNLQNHQKLPQIQKQQNVELCCFSNINSDVNLMDDSPQKQEYNQNTERRQSSNQQYLKSISSQYQQALHQQNNNQVNKQIAHFRRQSQDNSFLQSFSERYSNNLLKPILAGTADSLSQKVNLNDIRKKSSILLNLQDQFFFDYLSSQNILKTKQPFSSVPPSIDEFLLELDSQESNDSEEERIQSYFENNLEIKDDIIDIIQKDFKNVLFITEEDQDEILQMLNELTDNEYNSCHQNSDEKKQCMFYDNSEQEAKQYNCINTNKANQEFVQNIQEDILCNDNLEDIQISVLNQNISFSQLSFDLEEKIEQNKNKTYLKNALNILKILSQVEYQVSLDQYYFTLIIPLHIAFTTISFYNPILIIIEILVMLNEVRYLVKLIQSYKNTNQEISQLKVIQRVKEMNKLQEKIYLQKNLKRRKIKLAYIIFTQVLLLIPFSMIFDLIELEHRRDKYILIYLQLIRILPFQRLFNILSKLRKRNIYLCKVIETLIMYLLMCHVIGCILIVLGNIEPDFNGSWKIKVPAPQNNFPNNYRDKLEISNQSLYLQAVYWAYVTTSHVGVGDVTGVNLREKLYSILIMFLSTFTHIIFFGNFASMAKDAGFILKIKLDQKYERVIKAVRNINLTSFQIQVESYFNFIWNDCLGVDENQIVEKLPFSLKVDILKKRYKNCINKSSLFKLNSWQIDMNVVNSILRFMKVKIYLPNDIIAEAGRSYEDLYIFLQGKVEAFQFNGKKAYEGEIGYYFGGSLEKLPLTVYYQAKNICKVGVIEKQQMQYLQIVFPDWYQKLISRQKRNYSSQLLNLSFFQENIRNTKIIINSKNRMINYEISDKLKEHYEQIAANFFEIEISKDKQHDKLEDIQVFDQFNMTEEDLSESQQCNANGFNRQVTINEPQSPKENDVERFRRSRDINKTMIWNFQNVSVQKSQVTMSDYKIQKNQTYNQPFIICLPQKSKNQQSQGKSRVKDMIILHFSYIYKLVQIKDARYKYFLHPHSSASFILQIINLVFTLYSLIFTPIYACFGLQISTLPIFFEVLHTVYLCLQLFIDLRTPYFKQGVLVTNSKKIFVDQWKYKSLKLRMICILPFNIILWKINQNYQDISFILKLFLLLLRGIRTLQLFVLDEILLKISIQNKSKQKFLEILTSCIKFLLWWHQFSSIWIWYAYNVSLPNFPEYNWVQTNNLQEASLLEKILNCLFFVMSTATTCGYPSMKSNNDMERIFFILTIYFGNAIIAYGFGLIAEQSLLLPEKYQEINNKIKQFRLLLNDGQVEQVNKQIHKKIEHCYLYKLHSNLSVDQDLKQIQSLIPQTLYDQLYLSHQTKYLQKIPILLELTKSIRFRDIQKYIELKIFLPYDFINTKNSHNQNLYFVSKGSVNILSPKEDTVLKTLNEGEYFSSVTLNRYGKVYLCNTFTPNFAEVVQIRLKNIKQVFNTFPELKKTIQKKARKQTHIILSENEFQMNILTNFLEDEEEQINNYSKFRKISNKDNDLSQSRIQNEQNQNISEEQNSSSYENLKMKNFIKNIQSKSQKQRFNISLPNLCQVNHNQEKQFNNSQQNLQKENISTKIPSMSKKSFNDIKRDFLLEDEDGYIVTEYICTDERYSSSDCSSSSSNQSSIDSEDQSDFNQNLAIYKRKSYPTSKPMQYFKSKEATKDKQISSFKKYQIQKELKKEFKQVTQNQNDSLYQNKEQWQTSSYPKNIALFEQSIIKYYLLQVNLFIFFKLKYEKFLALKLKSNILRP</sequence>
<keyword evidence="9" id="KW-0175">Coiled coil</keyword>
<keyword evidence="8" id="KW-0407">Ion channel</keyword>
<dbReference type="InterPro" id="IPR005821">
    <property type="entry name" value="Ion_trans_dom"/>
</dbReference>
<dbReference type="SUPFAM" id="SSF81324">
    <property type="entry name" value="Voltage-gated potassium channels"/>
    <property type="match status" value="3"/>
</dbReference>
<dbReference type="Pfam" id="PF07885">
    <property type="entry name" value="Ion_trans_2"/>
    <property type="match status" value="1"/>
</dbReference>
<accession>I7MJU6</accession>
<dbReference type="eggNOG" id="KOG0498">
    <property type="taxonomic scope" value="Eukaryota"/>
</dbReference>
<dbReference type="GO" id="GO:0016020">
    <property type="term" value="C:membrane"/>
    <property type="evidence" value="ECO:0007669"/>
    <property type="project" value="UniProtKB-SubCell"/>
</dbReference>
<reference evidence="14" key="1">
    <citation type="journal article" date="2006" name="PLoS Biol.">
        <title>Macronuclear genome sequence of the ciliate Tetrahymena thermophila, a model eukaryote.</title>
        <authorList>
            <person name="Eisen J.A."/>
            <person name="Coyne R.S."/>
            <person name="Wu M."/>
            <person name="Wu D."/>
            <person name="Thiagarajan M."/>
            <person name="Wortman J.R."/>
            <person name="Badger J.H."/>
            <person name="Ren Q."/>
            <person name="Amedeo P."/>
            <person name="Jones K.M."/>
            <person name="Tallon L.J."/>
            <person name="Delcher A.L."/>
            <person name="Salzberg S.L."/>
            <person name="Silva J.C."/>
            <person name="Haas B.J."/>
            <person name="Majoros W.H."/>
            <person name="Farzad M."/>
            <person name="Carlton J.M."/>
            <person name="Smith R.K. Jr."/>
            <person name="Garg J."/>
            <person name="Pearlman R.E."/>
            <person name="Karrer K.M."/>
            <person name="Sun L."/>
            <person name="Manning G."/>
            <person name="Elde N.C."/>
            <person name="Turkewitz A.P."/>
            <person name="Asai D.J."/>
            <person name="Wilkes D.E."/>
            <person name="Wang Y."/>
            <person name="Cai H."/>
            <person name="Collins K."/>
            <person name="Stewart B.A."/>
            <person name="Lee S.R."/>
            <person name="Wilamowska K."/>
            <person name="Weinberg Z."/>
            <person name="Ruzzo W.L."/>
            <person name="Wloga D."/>
            <person name="Gaertig J."/>
            <person name="Frankel J."/>
            <person name="Tsao C.-C."/>
            <person name="Gorovsky M.A."/>
            <person name="Keeling P.J."/>
            <person name="Waller R.F."/>
            <person name="Patron N.J."/>
            <person name="Cherry J.M."/>
            <person name="Stover N.A."/>
            <person name="Krieger C.J."/>
            <person name="del Toro C."/>
            <person name="Ryder H.F."/>
            <person name="Williamson S.C."/>
            <person name="Barbeau R.A."/>
            <person name="Hamilton E.P."/>
            <person name="Orias E."/>
        </authorList>
    </citation>
    <scope>NUCLEOTIDE SEQUENCE [LARGE SCALE GENOMIC DNA]</scope>
    <source>
        <strain evidence="14">SB210</strain>
    </source>
</reference>
<feature type="transmembrane region" description="Helical" evidence="11">
    <location>
        <begin position="377"/>
        <end position="397"/>
    </location>
</feature>
<feature type="compositionally biased region" description="Low complexity" evidence="10">
    <location>
        <begin position="2652"/>
        <end position="2665"/>
    </location>
</feature>
<dbReference type="PROSITE" id="PS50042">
    <property type="entry name" value="CNMP_BINDING_3"/>
    <property type="match status" value="4"/>
</dbReference>
<evidence type="ECO:0000256" key="3">
    <source>
        <dbReference type="ARBA" id="ARBA00022692"/>
    </source>
</evidence>
<evidence type="ECO:0000259" key="12">
    <source>
        <dbReference type="PROSITE" id="PS50042"/>
    </source>
</evidence>
<evidence type="ECO:0000256" key="2">
    <source>
        <dbReference type="ARBA" id="ARBA00022448"/>
    </source>
</evidence>
<feature type="region of interest" description="Disordered" evidence="10">
    <location>
        <begin position="1084"/>
        <end position="1108"/>
    </location>
</feature>
<evidence type="ECO:0000256" key="9">
    <source>
        <dbReference type="SAM" id="Coils"/>
    </source>
</evidence>
<dbReference type="InParanoid" id="I7MJU6"/>
<dbReference type="InterPro" id="IPR014710">
    <property type="entry name" value="RmlC-like_jellyroll"/>
</dbReference>
<dbReference type="Pfam" id="PF00520">
    <property type="entry name" value="Ion_trans"/>
    <property type="match status" value="1"/>
</dbReference>
<keyword evidence="5" id="KW-0406">Ion transport</keyword>
<dbReference type="eggNOG" id="KOG0500">
    <property type="taxonomic scope" value="Eukaryota"/>
</dbReference>
<evidence type="ECO:0000256" key="1">
    <source>
        <dbReference type="ARBA" id="ARBA00004141"/>
    </source>
</evidence>
<feature type="transmembrane region" description="Helical" evidence="11">
    <location>
        <begin position="1541"/>
        <end position="1561"/>
    </location>
</feature>
<dbReference type="SMART" id="SM00100">
    <property type="entry name" value="cNMP"/>
    <property type="match status" value="2"/>
</dbReference>
<proteinExistence type="predicted"/>
<comment type="subcellular location">
    <subcellularLocation>
        <location evidence="1">Membrane</location>
        <topology evidence="1">Multi-pass membrane protein</topology>
    </subcellularLocation>
</comment>
<dbReference type="InterPro" id="IPR013099">
    <property type="entry name" value="K_chnl_dom"/>
</dbReference>
<evidence type="ECO:0000256" key="8">
    <source>
        <dbReference type="ARBA" id="ARBA00023303"/>
    </source>
</evidence>
<dbReference type="SUPFAM" id="SSF51206">
    <property type="entry name" value="cAMP-binding domain-like"/>
    <property type="match status" value="4"/>
</dbReference>
<dbReference type="Gene3D" id="2.60.120.10">
    <property type="entry name" value="Jelly Rolls"/>
    <property type="match status" value="4"/>
</dbReference>
<dbReference type="InterPro" id="IPR050866">
    <property type="entry name" value="CNG_cation_channel"/>
</dbReference>
<dbReference type="GO" id="GO:0005221">
    <property type="term" value="F:intracellularly cyclic nucleotide-activated monoatomic cation channel activity"/>
    <property type="evidence" value="ECO:0007669"/>
    <property type="project" value="InterPro"/>
</dbReference>
<feature type="transmembrane region" description="Helical" evidence="11">
    <location>
        <begin position="2075"/>
        <end position="2096"/>
    </location>
</feature>
<dbReference type="GO" id="GO:0044877">
    <property type="term" value="F:protein-containing complex binding"/>
    <property type="evidence" value="ECO:0007669"/>
    <property type="project" value="TreeGrafter"/>
</dbReference>
<feature type="compositionally biased region" description="Polar residues" evidence="10">
    <location>
        <begin position="1091"/>
        <end position="1108"/>
    </location>
</feature>
<evidence type="ECO:0000313" key="14">
    <source>
        <dbReference type="Proteomes" id="UP000009168"/>
    </source>
</evidence>
<dbReference type="Gene3D" id="1.10.287.70">
    <property type="match status" value="3"/>
</dbReference>
<feature type="coiled-coil region" evidence="9">
    <location>
        <begin position="849"/>
        <end position="910"/>
    </location>
</feature>
<dbReference type="Gene3D" id="1.10.287.630">
    <property type="entry name" value="Helix hairpin bin"/>
    <property type="match status" value="1"/>
</dbReference>
<feature type="transmembrane region" description="Helical" evidence="11">
    <location>
        <begin position="1474"/>
        <end position="1492"/>
    </location>
</feature>
<dbReference type="PANTHER" id="PTHR45638:SF11">
    <property type="entry name" value="CYCLIC NUCLEOTIDE-GATED CATION CHANNEL SUBUNIT A"/>
    <property type="match status" value="1"/>
</dbReference>